<name>A0AA45WP47_9AQUI</name>
<dbReference type="AlphaFoldDB" id="A0AA45WP47"/>
<evidence type="ECO:0000256" key="1">
    <source>
        <dbReference type="SAM" id="Phobius"/>
    </source>
</evidence>
<comment type="caution">
    <text evidence="2">The sequence shown here is derived from an EMBL/GenBank/DDBJ whole genome shotgun (WGS) entry which is preliminary data.</text>
</comment>
<feature type="transmembrane region" description="Helical" evidence="1">
    <location>
        <begin position="6"/>
        <end position="27"/>
    </location>
</feature>
<gene>
    <name evidence="2" type="ORF">SAMN06264868_12012</name>
</gene>
<accession>A0AA45WP47</accession>
<keyword evidence="1" id="KW-1133">Transmembrane helix</keyword>
<protein>
    <submittedName>
        <fullName evidence="2">Uncharacterized protein</fullName>
    </submittedName>
</protein>
<keyword evidence="1" id="KW-0472">Membrane</keyword>
<keyword evidence="3" id="KW-1185">Reference proteome</keyword>
<reference evidence="2" key="1">
    <citation type="submission" date="2017-05" db="EMBL/GenBank/DDBJ databases">
        <authorList>
            <person name="Varghese N."/>
            <person name="Submissions S."/>
        </authorList>
    </citation>
    <scope>NUCLEOTIDE SEQUENCE</scope>
    <source>
        <strain evidence="2">DSM 18763</strain>
    </source>
</reference>
<evidence type="ECO:0000313" key="3">
    <source>
        <dbReference type="Proteomes" id="UP001157947"/>
    </source>
</evidence>
<keyword evidence="1" id="KW-0812">Transmembrane</keyword>
<sequence>MKAWMPMIIMTAFTILTGIIAFVGGMLKKGEE</sequence>
<proteinExistence type="predicted"/>
<dbReference type="Proteomes" id="UP001157947">
    <property type="component" value="Unassembled WGS sequence"/>
</dbReference>
<evidence type="ECO:0000313" key="2">
    <source>
        <dbReference type="EMBL" id="SMP20117.1"/>
    </source>
</evidence>
<dbReference type="EMBL" id="FXTX01000020">
    <property type="protein sequence ID" value="SMP20117.1"/>
    <property type="molecule type" value="Genomic_DNA"/>
</dbReference>
<organism evidence="2 3">
    <name type="scientific">Venenivibrio stagnispumantis</name>
    <dbReference type="NCBI Taxonomy" id="407998"/>
    <lineage>
        <taxon>Bacteria</taxon>
        <taxon>Pseudomonadati</taxon>
        <taxon>Aquificota</taxon>
        <taxon>Aquificia</taxon>
        <taxon>Aquificales</taxon>
        <taxon>Hydrogenothermaceae</taxon>
        <taxon>Venenivibrio</taxon>
    </lineage>
</organism>